<dbReference type="Proteomes" id="UP000311919">
    <property type="component" value="Unassembled WGS sequence"/>
</dbReference>
<protein>
    <submittedName>
        <fullName evidence="5">Uncharacterized protein</fullName>
    </submittedName>
</protein>
<sequence>MAADKPTTLYNHRLDSHLPARLIRTVSSHLWLVCESCDIHTCIAATYCHCGTTEAQSSVHIDILLIGANLAHLRPTQLYMTSILITVRSNHPTPTNNFRQTHTHRCTH</sequence>
<dbReference type="EMBL" id="SKCS01000481">
    <property type="protein sequence ID" value="TNN06095.1"/>
    <property type="molecule type" value="Genomic_DNA"/>
</dbReference>
<evidence type="ECO:0000313" key="4">
    <source>
        <dbReference type="EMBL" id="TNN06096.1"/>
    </source>
</evidence>
<reference evidence="5 6" key="1">
    <citation type="submission" date="2019-03" db="EMBL/GenBank/DDBJ databases">
        <title>An improved genome assembly of the fluke Schistosoma japonicum.</title>
        <authorList>
            <person name="Hu W."/>
            <person name="Luo F."/>
            <person name="Yin M."/>
            <person name="Mo X."/>
            <person name="Sun C."/>
            <person name="Wu Q."/>
            <person name="Zhu B."/>
            <person name="Xiang M."/>
            <person name="Wang J."/>
            <person name="Wang Y."/>
            <person name="Zhang T."/>
            <person name="Xu B."/>
            <person name="Zheng H."/>
            <person name="Feng Z."/>
        </authorList>
    </citation>
    <scope>NUCLEOTIDE SEQUENCE [LARGE SCALE GENOMIC DNA]</scope>
    <source>
        <strain evidence="5">HuSjv2</strain>
        <tissue evidence="5">Worms</tissue>
    </source>
</reference>
<comment type="caution">
    <text evidence="5">The sequence shown here is derived from an EMBL/GenBank/DDBJ whole genome shotgun (WGS) entry which is preliminary data.</text>
</comment>
<evidence type="ECO:0000313" key="5">
    <source>
        <dbReference type="EMBL" id="TNN06098.1"/>
    </source>
</evidence>
<accession>A0A4Z2CPJ6</accession>
<dbReference type="AlphaFoldDB" id="A0A4Z2CPJ6"/>
<evidence type="ECO:0000313" key="6">
    <source>
        <dbReference type="Proteomes" id="UP000311919"/>
    </source>
</evidence>
<dbReference type="EMBL" id="SKCS01000481">
    <property type="protein sequence ID" value="TNN06093.1"/>
    <property type="molecule type" value="Genomic_DNA"/>
</dbReference>
<proteinExistence type="predicted"/>
<dbReference type="EMBL" id="SKCS01000481">
    <property type="protein sequence ID" value="TNN06098.1"/>
    <property type="molecule type" value="Genomic_DNA"/>
</dbReference>
<organism evidence="5 6">
    <name type="scientific">Schistosoma japonicum</name>
    <name type="common">Blood fluke</name>
    <dbReference type="NCBI Taxonomy" id="6182"/>
    <lineage>
        <taxon>Eukaryota</taxon>
        <taxon>Metazoa</taxon>
        <taxon>Spiralia</taxon>
        <taxon>Lophotrochozoa</taxon>
        <taxon>Platyhelminthes</taxon>
        <taxon>Trematoda</taxon>
        <taxon>Digenea</taxon>
        <taxon>Strigeidida</taxon>
        <taxon>Schistosomatoidea</taxon>
        <taxon>Schistosomatidae</taxon>
        <taxon>Schistosoma</taxon>
    </lineage>
</organism>
<dbReference type="EMBL" id="SKCS01000481">
    <property type="protein sequence ID" value="TNN06094.1"/>
    <property type="molecule type" value="Genomic_DNA"/>
</dbReference>
<evidence type="ECO:0000313" key="2">
    <source>
        <dbReference type="EMBL" id="TNN06094.1"/>
    </source>
</evidence>
<name>A0A4Z2CPJ6_SCHJA</name>
<evidence type="ECO:0000313" key="1">
    <source>
        <dbReference type="EMBL" id="TNN06093.1"/>
    </source>
</evidence>
<gene>
    <name evidence="1" type="ORF">EWB00_008619</name>
    <name evidence="2" type="ORF">EWB00_008621</name>
    <name evidence="3" type="ORF">EWB00_008623</name>
    <name evidence="4" type="ORF">EWB00_008625</name>
    <name evidence="5" type="ORF">EWB00_008629</name>
</gene>
<keyword evidence="6" id="KW-1185">Reference proteome</keyword>
<evidence type="ECO:0000313" key="3">
    <source>
        <dbReference type="EMBL" id="TNN06095.1"/>
    </source>
</evidence>
<dbReference type="EMBL" id="SKCS01000481">
    <property type="protein sequence ID" value="TNN06096.1"/>
    <property type="molecule type" value="Genomic_DNA"/>
</dbReference>